<protein>
    <submittedName>
        <fullName evidence="1">Uncharacterized protein</fullName>
    </submittedName>
</protein>
<evidence type="ECO:0000313" key="2">
    <source>
        <dbReference type="Proteomes" id="UP001157125"/>
    </source>
</evidence>
<accession>A0ABQ6ILJ6</accession>
<comment type="caution">
    <text evidence="1">The sequence shown here is derived from an EMBL/GenBank/DDBJ whole genome shotgun (WGS) entry which is preliminary data.</text>
</comment>
<reference evidence="2" key="1">
    <citation type="journal article" date="2019" name="Int. J. Syst. Evol. Microbiol.">
        <title>The Global Catalogue of Microorganisms (GCM) 10K type strain sequencing project: providing services to taxonomists for standard genome sequencing and annotation.</title>
        <authorList>
            <consortium name="The Broad Institute Genomics Platform"/>
            <consortium name="The Broad Institute Genome Sequencing Center for Infectious Disease"/>
            <person name="Wu L."/>
            <person name="Ma J."/>
        </authorList>
    </citation>
    <scope>NUCLEOTIDE SEQUENCE [LARGE SCALE GENOMIC DNA]</scope>
    <source>
        <strain evidence="2">NBRC 112299</strain>
    </source>
</reference>
<keyword evidence="2" id="KW-1185">Reference proteome</keyword>
<gene>
    <name evidence="1" type="ORF">GCM10025876_38160</name>
</gene>
<name>A0ABQ6ILJ6_9MICO</name>
<organism evidence="1 2">
    <name type="scientific">Demequina litorisediminis</name>
    <dbReference type="NCBI Taxonomy" id="1849022"/>
    <lineage>
        <taxon>Bacteria</taxon>
        <taxon>Bacillati</taxon>
        <taxon>Actinomycetota</taxon>
        <taxon>Actinomycetes</taxon>
        <taxon>Micrococcales</taxon>
        <taxon>Demequinaceae</taxon>
        <taxon>Demequina</taxon>
    </lineage>
</organism>
<dbReference type="EMBL" id="BSUN01000001">
    <property type="protein sequence ID" value="GMA37612.1"/>
    <property type="molecule type" value="Genomic_DNA"/>
</dbReference>
<sequence length="377" mass="39905">MFAGPRGRRLLLELASALSPEVARQCFYAARLLHPSGTPSRLAFEAGSNAPPHVTPEQVASAVAEVDLSQITADAAWTALVAAVDAAAYWQPPGGEDALAAAPELAGVLGGLAQAVCDTRALPEGDHKGSTMVIWPRDDDPTPWPVPAAAATILQEWSARARQHEAIAARTWPTDPAHGVSSDWWSTPPHGLVVSTPNDPARGPWGLACVEDGFGEEVARVAPVTVSPSARVHAISTAEDWVALCRLAPLEVTASKRSDWFHTTGRGDVRWVIPDWAAVAEEYDAVQLTLTGYLDLAGRALEVYPGVGSVIAGWNPGETYHFGAVSIGAEPPVVWRLDDESRHWKPAAVTSPPRGAPHRVEHTAAIGLIPAPIHAPP</sequence>
<proteinExistence type="predicted"/>
<evidence type="ECO:0000313" key="1">
    <source>
        <dbReference type="EMBL" id="GMA37612.1"/>
    </source>
</evidence>
<dbReference type="Proteomes" id="UP001157125">
    <property type="component" value="Unassembled WGS sequence"/>
</dbReference>